<feature type="region of interest" description="Disordered" evidence="1">
    <location>
        <begin position="35"/>
        <end position="63"/>
    </location>
</feature>
<dbReference type="Proteomes" id="UP001239626">
    <property type="component" value="Unassembled WGS sequence"/>
</dbReference>
<evidence type="ECO:0000313" key="3">
    <source>
        <dbReference type="EMBL" id="MDQ0372993.1"/>
    </source>
</evidence>
<comment type="caution">
    <text evidence="3">The sequence shown here is derived from an EMBL/GenBank/DDBJ whole genome shotgun (WGS) entry which is preliminary data.</text>
</comment>
<sequence>MGVTTSVSRQYERRQASRGWTALLALLTVAAAGSACTAPGTPPAADPTSTSPTEQPTSGAAPFVVQPFDGPDPAPVVDGTTHRYVNPHSGPKAAGAPPPSDYRWIEYTVPAGWEVGDTYIGKNLGEPDEVALSFWTAAGVYPDPCRRSGKLSPWDLSVHDHPDDATISLGSYPATGLATQHERDASEPRSVAIPDPTVDAGTPALRFELTVPADLDISTCDDGAYRSWPGYADGYPPNDNHVAGQTDIVYEVDVDRSPLIIDASFRPDSSAEDIAELRSVIGSIVMDRW</sequence>
<evidence type="ECO:0000313" key="4">
    <source>
        <dbReference type="Proteomes" id="UP001239626"/>
    </source>
</evidence>
<keyword evidence="2" id="KW-0732">Signal</keyword>
<dbReference type="EMBL" id="JAUSVB010000002">
    <property type="protein sequence ID" value="MDQ0372993.1"/>
    <property type="molecule type" value="Genomic_DNA"/>
</dbReference>
<evidence type="ECO:0000256" key="1">
    <source>
        <dbReference type="SAM" id="MobiDB-lite"/>
    </source>
</evidence>
<feature type="chain" id="PRO_5047021527" evidence="2">
    <location>
        <begin position="38"/>
        <end position="289"/>
    </location>
</feature>
<accession>A0ABU0ECJ8</accession>
<reference evidence="3 4" key="1">
    <citation type="submission" date="2023-07" db="EMBL/GenBank/DDBJ databases">
        <title>Sorghum-associated microbial communities from plants grown in Nebraska, USA.</title>
        <authorList>
            <person name="Schachtman D."/>
        </authorList>
    </citation>
    <scope>NUCLEOTIDE SEQUENCE [LARGE SCALE GENOMIC DNA]</scope>
    <source>
        <strain evidence="3 4">BE332</strain>
    </source>
</reference>
<name>A0ABU0ECJ8_9CELL</name>
<gene>
    <name evidence="3" type="ORF">J2X26_001304</name>
</gene>
<feature type="compositionally biased region" description="Low complexity" evidence="1">
    <location>
        <begin position="46"/>
        <end position="58"/>
    </location>
</feature>
<evidence type="ECO:0000256" key="2">
    <source>
        <dbReference type="SAM" id="SignalP"/>
    </source>
</evidence>
<keyword evidence="4" id="KW-1185">Reference proteome</keyword>
<proteinExistence type="predicted"/>
<organism evidence="3 4">
    <name type="scientific">Cellulomonas humilata</name>
    <dbReference type="NCBI Taxonomy" id="144055"/>
    <lineage>
        <taxon>Bacteria</taxon>
        <taxon>Bacillati</taxon>
        <taxon>Actinomycetota</taxon>
        <taxon>Actinomycetes</taxon>
        <taxon>Micrococcales</taxon>
        <taxon>Cellulomonadaceae</taxon>
        <taxon>Cellulomonas</taxon>
    </lineage>
</organism>
<protein>
    <submittedName>
        <fullName evidence="3">Uncharacterized protein</fullName>
    </submittedName>
</protein>
<feature type="signal peptide" evidence="2">
    <location>
        <begin position="1"/>
        <end position="37"/>
    </location>
</feature>
<dbReference type="RefSeq" id="WP_307490814.1">
    <property type="nucleotide sequence ID" value="NZ_JAUSVB010000002.1"/>
</dbReference>